<dbReference type="STRING" id="156976.AK829_07375"/>
<dbReference type="PATRIC" id="fig|156976.3.peg.1471"/>
<protein>
    <submittedName>
        <fullName evidence="1">Uncharacterized protein</fullName>
    </submittedName>
</protein>
<organism evidence="1 2">
    <name type="scientific">Corynebacterium riegelii</name>
    <dbReference type="NCBI Taxonomy" id="156976"/>
    <lineage>
        <taxon>Bacteria</taxon>
        <taxon>Bacillati</taxon>
        <taxon>Actinomycetota</taxon>
        <taxon>Actinomycetes</taxon>
        <taxon>Mycobacteriales</taxon>
        <taxon>Corynebacteriaceae</taxon>
        <taxon>Corynebacterium</taxon>
    </lineage>
</organism>
<dbReference type="AlphaFoldDB" id="A0A0K1RC87"/>
<dbReference type="EMBL" id="CP012342">
    <property type="protein sequence ID" value="AKV59008.1"/>
    <property type="molecule type" value="Genomic_DNA"/>
</dbReference>
<sequence length="93" mass="9755">MDTFVLDSHTVTSHTDSLRADAAALTSLPGTSFPSFYPFTAFHEAYAAAASAAETRAQQVRDEARRVAAFMDLTVTAADTVDGNTSKGLGGLL</sequence>
<accession>A0A0K1RC87</accession>
<proteinExistence type="predicted"/>
<name>A0A0K1RC87_9CORY</name>
<keyword evidence="2" id="KW-1185">Reference proteome</keyword>
<gene>
    <name evidence="1" type="ORF">AK829_07375</name>
</gene>
<dbReference type="RefSeq" id="WP_052205273.1">
    <property type="nucleotide sequence ID" value="NZ_CALUAC010000089.1"/>
</dbReference>
<dbReference type="Proteomes" id="UP000060016">
    <property type="component" value="Chromosome"/>
</dbReference>
<dbReference type="KEGG" id="crie:AK829_07375"/>
<reference evidence="1 2" key="1">
    <citation type="submission" date="2015-08" db="EMBL/GenBank/DDBJ databases">
        <authorList>
            <person name="Babu N.S."/>
            <person name="Beckwith C.J."/>
            <person name="Beseler K.G."/>
            <person name="Brison A."/>
            <person name="Carone J.V."/>
            <person name="Caskin T.P."/>
            <person name="Diamond M."/>
            <person name="Durham M.E."/>
            <person name="Foxe J.M."/>
            <person name="Go M."/>
            <person name="Henderson B.A."/>
            <person name="Jones I.B."/>
            <person name="McGettigan J.A."/>
            <person name="Micheletti S.J."/>
            <person name="Nasrallah M.E."/>
            <person name="Ortiz D."/>
            <person name="Piller C.R."/>
            <person name="Privatt S.R."/>
            <person name="Schneider S.L."/>
            <person name="Sharp S."/>
            <person name="Smith T.C."/>
            <person name="Stanton J.D."/>
            <person name="Ullery H.E."/>
            <person name="Wilson R.J."/>
            <person name="Serrano M.G."/>
            <person name="Buck G."/>
            <person name="Lee V."/>
            <person name="Wang Y."/>
            <person name="Carvalho R."/>
            <person name="Voegtly L."/>
            <person name="Shi R."/>
            <person name="Duckworth R."/>
            <person name="Johnson A."/>
            <person name="Loviza R."/>
            <person name="Walstead R."/>
            <person name="Shah Z."/>
            <person name="Kiflezghi M."/>
            <person name="Wade K."/>
            <person name="Ball S.L."/>
            <person name="Bradley K.W."/>
            <person name="Asai D.J."/>
            <person name="Bowman C.A."/>
            <person name="Russell D.A."/>
            <person name="Pope W.H."/>
            <person name="Jacobs-Sera D."/>
            <person name="Hendrix R.W."/>
            <person name="Hatfull G.F."/>
        </authorList>
    </citation>
    <scope>NUCLEOTIDE SEQUENCE [LARGE SCALE GENOMIC DNA]</scope>
    <source>
        <strain evidence="1 2">PUDD_83A45</strain>
    </source>
</reference>
<evidence type="ECO:0000313" key="2">
    <source>
        <dbReference type="Proteomes" id="UP000060016"/>
    </source>
</evidence>
<evidence type="ECO:0000313" key="1">
    <source>
        <dbReference type="EMBL" id="AKV59008.1"/>
    </source>
</evidence>